<keyword evidence="4" id="KW-0378">Hydrolase</keyword>
<feature type="transmembrane region" description="Helical" evidence="2">
    <location>
        <begin position="224"/>
        <end position="241"/>
    </location>
</feature>
<feature type="transmembrane region" description="Helical" evidence="2">
    <location>
        <begin position="138"/>
        <end position="156"/>
    </location>
</feature>
<dbReference type="PANTHER" id="PTHR39430:SF1">
    <property type="entry name" value="PROTEASE"/>
    <property type="match status" value="1"/>
</dbReference>
<feature type="transmembrane region" description="Helical" evidence="2">
    <location>
        <begin position="248"/>
        <end position="266"/>
    </location>
</feature>
<dbReference type="GO" id="GO:0006508">
    <property type="term" value="P:proteolysis"/>
    <property type="evidence" value="ECO:0007669"/>
    <property type="project" value="UniProtKB-KW"/>
</dbReference>
<dbReference type="GO" id="GO:0004175">
    <property type="term" value="F:endopeptidase activity"/>
    <property type="evidence" value="ECO:0007669"/>
    <property type="project" value="UniProtKB-ARBA"/>
</dbReference>
<keyword evidence="2" id="KW-0472">Membrane</keyword>
<organism evidence="4 5">
    <name type="scientific">Actinorugispora endophytica</name>
    <dbReference type="NCBI Taxonomy" id="1605990"/>
    <lineage>
        <taxon>Bacteria</taxon>
        <taxon>Bacillati</taxon>
        <taxon>Actinomycetota</taxon>
        <taxon>Actinomycetes</taxon>
        <taxon>Streptosporangiales</taxon>
        <taxon>Nocardiopsidaceae</taxon>
        <taxon>Actinorugispora</taxon>
    </lineage>
</organism>
<keyword evidence="4" id="KW-0645">Protease</keyword>
<dbReference type="GO" id="GO:0080120">
    <property type="term" value="P:CAAX-box protein maturation"/>
    <property type="evidence" value="ECO:0007669"/>
    <property type="project" value="UniProtKB-ARBA"/>
</dbReference>
<feature type="transmembrane region" description="Helical" evidence="2">
    <location>
        <begin position="57"/>
        <end position="77"/>
    </location>
</feature>
<feature type="transmembrane region" description="Helical" evidence="2">
    <location>
        <begin position="278"/>
        <end position="300"/>
    </location>
</feature>
<evidence type="ECO:0000313" key="5">
    <source>
        <dbReference type="Proteomes" id="UP000295281"/>
    </source>
</evidence>
<dbReference type="PANTHER" id="PTHR39430">
    <property type="entry name" value="MEMBRANE-ASSOCIATED PROTEASE-RELATED"/>
    <property type="match status" value="1"/>
</dbReference>
<comment type="caution">
    <text evidence="4">The sequence shown here is derived from an EMBL/GenBank/DDBJ whole genome shotgun (WGS) entry which is preliminary data.</text>
</comment>
<evidence type="ECO:0000313" key="4">
    <source>
        <dbReference type="EMBL" id="TDQ54742.1"/>
    </source>
</evidence>
<feature type="transmembrane region" description="Helical" evidence="2">
    <location>
        <begin position="97"/>
        <end position="118"/>
    </location>
</feature>
<feature type="region of interest" description="Disordered" evidence="1">
    <location>
        <begin position="311"/>
        <end position="331"/>
    </location>
</feature>
<dbReference type="RefSeq" id="WP_243742242.1">
    <property type="nucleotide sequence ID" value="NZ_SNYN01000001.1"/>
</dbReference>
<feature type="transmembrane region" description="Helical" evidence="2">
    <location>
        <begin position="12"/>
        <end position="37"/>
    </location>
</feature>
<keyword evidence="2" id="KW-1133">Transmembrane helix</keyword>
<gene>
    <name evidence="4" type="ORF">EV190_10158</name>
</gene>
<dbReference type="AlphaFoldDB" id="A0A4R6V6D2"/>
<keyword evidence="5" id="KW-1185">Reference proteome</keyword>
<evidence type="ECO:0000256" key="1">
    <source>
        <dbReference type="SAM" id="MobiDB-lite"/>
    </source>
</evidence>
<reference evidence="4 5" key="1">
    <citation type="submission" date="2019-03" db="EMBL/GenBank/DDBJ databases">
        <title>Genomic Encyclopedia of Type Strains, Phase IV (KMG-IV): sequencing the most valuable type-strain genomes for metagenomic binning, comparative biology and taxonomic classification.</title>
        <authorList>
            <person name="Goeker M."/>
        </authorList>
    </citation>
    <scope>NUCLEOTIDE SEQUENCE [LARGE SCALE GENOMIC DNA]</scope>
    <source>
        <strain evidence="4 5">DSM 46770</strain>
    </source>
</reference>
<dbReference type="Proteomes" id="UP000295281">
    <property type="component" value="Unassembled WGS sequence"/>
</dbReference>
<evidence type="ECO:0000256" key="2">
    <source>
        <dbReference type="SAM" id="Phobius"/>
    </source>
</evidence>
<protein>
    <submittedName>
        <fullName evidence="4">CAAX prenyl protease-like protein</fullName>
    </submittedName>
</protein>
<keyword evidence="2" id="KW-0812">Transmembrane</keyword>
<dbReference type="Pfam" id="PF02517">
    <property type="entry name" value="Rce1-like"/>
    <property type="match status" value="1"/>
</dbReference>
<dbReference type="EMBL" id="SNYN01000001">
    <property type="protein sequence ID" value="TDQ54742.1"/>
    <property type="molecule type" value="Genomic_DNA"/>
</dbReference>
<dbReference type="InterPro" id="IPR003675">
    <property type="entry name" value="Rce1/LyrA-like_dom"/>
</dbReference>
<name>A0A4R6V6D2_9ACTN</name>
<proteinExistence type="predicted"/>
<sequence>MARTERHHWWKPPLALFLSVVLVLALSVFVVFVVKLIAVIRRMPSDAALFGAPVPDLAAELVMLALMTPVVMFVVRVVQKRRIGSLSSVEGRLRWSWLLRCAGVAAMCVAVSFGYLIAVLLLTAPEEPVLGEYAGTRQFVLAMTVIVLLVPFQAAAEEYATRGFLMQLIGSYGSAPAGRAGLRAGARRPGPALAATANRFFASPVPSILVSGLVFAALHDYLDWAMADVALFGLAMAWLTWYTGGLEAAITLHVLHNVAAFAFSAYEGLPDPSGSTGSWQGFSASAIEVGLFCLVVVWMARRSRLRRSTSDPAVATAVPQAPHGGTAPGRD</sequence>
<feature type="domain" description="CAAX prenyl protease 2/Lysostaphin resistance protein A-like" evidence="3">
    <location>
        <begin position="143"/>
        <end position="258"/>
    </location>
</feature>
<accession>A0A4R6V6D2</accession>
<evidence type="ECO:0000259" key="3">
    <source>
        <dbReference type="Pfam" id="PF02517"/>
    </source>
</evidence>
<feature type="transmembrane region" description="Helical" evidence="2">
    <location>
        <begin position="197"/>
        <end position="218"/>
    </location>
</feature>